<feature type="domain" description="Tudor" evidence="1">
    <location>
        <begin position="97"/>
        <end position="155"/>
    </location>
</feature>
<dbReference type="Ensembl" id="ENSSORT00005014167.1">
    <property type="protein sequence ID" value="ENSSORP00005013754.1"/>
    <property type="gene ID" value="ENSSORG00005007066.1"/>
</dbReference>
<dbReference type="SMART" id="SM00333">
    <property type="entry name" value="TUDOR"/>
    <property type="match status" value="1"/>
</dbReference>
<organism evidence="2 3">
    <name type="scientific">Sphaeramia orbicularis</name>
    <name type="common">orbiculate cardinalfish</name>
    <dbReference type="NCBI Taxonomy" id="375764"/>
    <lineage>
        <taxon>Eukaryota</taxon>
        <taxon>Metazoa</taxon>
        <taxon>Chordata</taxon>
        <taxon>Craniata</taxon>
        <taxon>Vertebrata</taxon>
        <taxon>Euteleostomi</taxon>
        <taxon>Actinopterygii</taxon>
        <taxon>Neopterygii</taxon>
        <taxon>Teleostei</taxon>
        <taxon>Neoteleostei</taxon>
        <taxon>Acanthomorphata</taxon>
        <taxon>Gobiaria</taxon>
        <taxon>Kurtiformes</taxon>
        <taxon>Apogonoidei</taxon>
        <taxon>Apogonidae</taxon>
        <taxon>Apogoninae</taxon>
        <taxon>Sphaeramia</taxon>
    </lineage>
</organism>
<dbReference type="InterPro" id="IPR035437">
    <property type="entry name" value="SNase_OB-fold_sf"/>
</dbReference>
<sequence length="199" mass="22320">MVNLVKSVPPKKASWSSFSLDTNLAPQTNTDKLPNLADLPSKTITPGLVADVYISHSPNDDQTFWCQAADSKELDKITLSLSEFDKVEDPRHIDTTTFPLGSPCIALFSKDQHWYRAEVIDKDGDELSVLFVDYGNQSKVKAADVKEITPVLMESPTQAFLCELEGFDSSNGSWDYTFLWILYFKCKIKVSEFHGLIMS</sequence>
<dbReference type="PANTHER" id="PTHR22948">
    <property type="entry name" value="TUDOR DOMAIN CONTAINING PROTEIN"/>
    <property type="match status" value="1"/>
</dbReference>
<dbReference type="AlphaFoldDB" id="A0A672ZA80"/>
<dbReference type="Proteomes" id="UP000472271">
    <property type="component" value="Chromosome 24"/>
</dbReference>
<reference evidence="2" key="2">
    <citation type="submission" date="2025-08" db="UniProtKB">
        <authorList>
            <consortium name="Ensembl"/>
        </authorList>
    </citation>
    <scope>IDENTIFICATION</scope>
</reference>
<reference evidence="2" key="3">
    <citation type="submission" date="2025-09" db="UniProtKB">
        <authorList>
            <consortium name="Ensembl"/>
        </authorList>
    </citation>
    <scope>IDENTIFICATION</scope>
</reference>
<evidence type="ECO:0000313" key="2">
    <source>
        <dbReference type="Ensembl" id="ENSSORP00005013754.1"/>
    </source>
</evidence>
<dbReference type="Gene3D" id="2.30.30.140">
    <property type="match status" value="1"/>
</dbReference>
<dbReference type="PANTHER" id="PTHR22948:SF29">
    <property type="entry name" value="FI02030P-RELATED"/>
    <property type="match status" value="1"/>
</dbReference>
<name>A0A672ZA80_9TELE</name>
<dbReference type="InterPro" id="IPR050621">
    <property type="entry name" value="Tudor_domain_containing"/>
</dbReference>
<accession>A0A672ZA80</accession>
<dbReference type="SUPFAM" id="SSF63748">
    <property type="entry name" value="Tudor/PWWP/MBT"/>
    <property type="match status" value="1"/>
</dbReference>
<evidence type="ECO:0000259" key="1">
    <source>
        <dbReference type="PROSITE" id="PS50304"/>
    </source>
</evidence>
<reference evidence="2" key="1">
    <citation type="submission" date="2019-06" db="EMBL/GenBank/DDBJ databases">
        <authorList>
            <consortium name="Wellcome Sanger Institute Data Sharing"/>
        </authorList>
    </citation>
    <scope>NUCLEOTIDE SEQUENCE [LARGE SCALE GENOMIC DNA]</scope>
</reference>
<proteinExistence type="predicted"/>
<dbReference type="Gene3D" id="2.40.50.90">
    <property type="match status" value="1"/>
</dbReference>
<dbReference type="InterPro" id="IPR002999">
    <property type="entry name" value="Tudor"/>
</dbReference>
<keyword evidence="3" id="KW-1185">Reference proteome</keyword>
<evidence type="ECO:0000313" key="3">
    <source>
        <dbReference type="Proteomes" id="UP000472271"/>
    </source>
</evidence>
<dbReference type="FunFam" id="2.30.30.140:FF:000018">
    <property type="entry name" value="Serine/threonine-protein kinase 31"/>
    <property type="match status" value="1"/>
</dbReference>
<dbReference type="PROSITE" id="PS50304">
    <property type="entry name" value="TUDOR"/>
    <property type="match status" value="1"/>
</dbReference>
<protein>
    <submittedName>
        <fullName evidence="2">Tudor domain containing 6</fullName>
    </submittedName>
</protein>
<dbReference type="Pfam" id="PF00567">
    <property type="entry name" value="TUDOR"/>
    <property type="match status" value="1"/>
</dbReference>